<name>A0A9P6JSZ2_9AGAR</name>
<accession>A0A9P6JSZ2</accession>
<proteinExistence type="predicted"/>
<dbReference type="PANTHER" id="PTHR43712">
    <property type="entry name" value="PUTATIVE (AFU_ORTHOLOGUE AFUA_4G14580)-RELATED"/>
    <property type="match status" value="1"/>
</dbReference>
<evidence type="ECO:0000256" key="1">
    <source>
        <dbReference type="ARBA" id="ARBA00022603"/>
    </source>
</evidence>
<dbReference type="Gene3D" id="1.10.10.10">
    <property type="entry name" value="Winged helix-like DNA-binding domain superfamily/Winged helix DNA-binding domain"/>
    <property type="match status" value="1"/>
</dbReference>
<feature type="compositionally biased region" description="Low complexity" evidence="4">
    <location>
        <begin position="846"/>
        <end position="857"/>
    </location>
</feature>
<evidence type="ECO:0000256" key="4">
    <source>
        <dbReference type="SAM" id="MobiDB-lite"/>
    </source>
</evidence>
<feature type="compositionally biased region" description="Low complexity" evidence="4">
    <location>
        <begin position="731"/>
        <end position="743"/>
    </location>
</feature>
<dbReference type="PANTHER" id="PTHR43712:SF2">
    <property type="entry name" value="O-METHYLTRANSFERASE CICE"/>
    <property type="match status" value="1"/>
</dbReference>
<feature type="region of interest" description="Disordered" evidence="4">
    <location>
        <begin position="815"/>
        <end position="961"/>
    </location>
</feature>
<dbReference type="EMBL" id="MU157835">
    <property type="protein sequence ID" value="KAF9531423.1"/>
    <property type="molecule type" value="Genomic_DNA"/>
</dbReference>
<protein>
    <recommendedName>
        <fullName evidence="5">O-methyltransferase C-terminal domain-containing protein</fullName>
    </recommendedName>
</protein>
<feature type="compositionally biased region" description="Low complexity" evidence="4">
    <location>
        <begin position="711"/>
        <end position="724"/>
    </location>
</feature>
<feature type="domain" description="O-methyltransferase C-terminal" evidence="5">
    <location>
        <begin position="405"/>
        <end position="538"/>
    </location>
</feature>
<dbReference type="PROSITE" id="PS51683">
    <property type="entry name" value="SAM_OMT_II"/>
    <property type="match status" value="1"/>
</dbReference>
<gene>
    <name evidence="6" type="ORF">CPB83DRAFT_809100</name>
</gene>
<dbReference type="InterPro" id="IPR036390">
    <property type="entry name" value="WH_DNA-bd_sf"/>
</dbReference>
<comment type="caution">
    <text evidence="6">The sequence shown here is derived from an EMBL/GenBank/DDBJ whole genome shotgun (WGS) entry which is preliminary data.</text>
</comment>
<keyword evidence="3" id="KW-0949">S-adenosyl-L-methionine</keyword>
<keyword evidence="1" id="KW-0489">Methyltransferase</keyword>
<dbReference type="OrthoDB" id="2410195at2759"/>
<feature type="region of interest" description="Disordered" evidence="4">
    <location>
        <begin position="26"/>
        <end position="108"/>
    </location>
</feature>
<dbReference type="Proteomes" id="UP000807306">
    <property type="component" value="Unassembled WGS sequence"/>
</dbReference>
<dbReference type="GO" id="GO:0032259">
    <property type="term" value="P:methylation"/>
    <property type="evidence" value="ECO:0007669"/>
    <property type="project" value="UniProtKB-KW"/>
</dbReference>
<feature type="compositionally biased region" description="Polar residues" evidence="4">
    <location>
        <begin position="909"/>
        <end position="937"/>
    </location>
</feature>
<feature type="compositionally biased region" description="Polar residues" evidence="4">
    <location>
        <begin position="815"/>
        <end position="825"/>
    </location>
</feature>
<dbReference type="Pfam" id="PF00891">
    <property type="entry name" value="Methyltransf_2"/>
    <property type="match status" value="1"/>
</dbReference>
<dbReference type="AlphaFoldDB" id="A0A9P6JSZ2"/>
<keyword evidence="7" id="KW-1185">Reference proteome</keyword>
<feature type="region of interest" description="Disordered" evidence="4">
    <location>
        <begin position="711"/>
        <end position="774"/>
    </location>
</feature>
<dbReference type="InterPro" id="IPR029063">
    <property type="entry name" value="SAM-dependent_MTases_sf"/>
</dbReference>
<keyword evidence="2" id="KW-0808">Transferase</keyword>
<dbReference type="InterPro" id="IPR001077">
    <property type="entry name" value="COMT_C"/>
</dbReference>
<dbReference type="GO" id="GO:0008171">
    <property type="term" value="F:O-methyltransferase activity"/>
    <property type="evidence" value="ECO:0007669"/>
    <property type="project" value="InterPro"/>
</dbReference>
<sequence>MTFANLRALHAIIGDALDDMERVYNSHRQTTSPETSDHQLYTEENLTSERNGVESSPKGHKTSLSTSHVYASPPPSPSVATSPNSEILRTPTTDFPSLDAPYEPNSISETLTTHPPVIAAIGRIIAAAGQLAATVQVPFLTICDASMGYHLPACMRILEASHIVEILREAGSQGLHVQVISEKNGVDASKLAHILRLLATHHIVREVTRDTFSLNRISSTIDSGKSFADIQSFQEEGRLELKYKDTTGVAAFVGLCTDELQKSAAYMTETYYLSPYKSIRAGTDPARAPFCFAFDTVKSNTDFFGWLDGGRTPKAKLNTGQEFGYDDPGEGVEIGLGELFPPLRGGTSELMPERPVSCSPDDLNCKTDQVNPNKFRLERFGKAMSGTDGWEAPGAVFNAFDWYSLPKGSIVVDVGGGIGSTSMLLASAFSSSSPLMQSDHGEDESLGLNFVIQDRPFVCEMGEKAWKAQCPELLGTTTTFQAHDFFTPQPIKNAALFLLRVVLHDWPNDFARKILTKLRDAATPSTKLLLGDFVLPLACADDMSGLEDVEGVESILAPAPLLPNLGKASANVYWMDMTMQTIFNAQERTLRETVALAASAGWKIIKVSKTTGSLFGYMVAVPFEKPILELSPLEESDSFARIPLEALSEVDIPVHNSQAQLREEKKYRSDLEVIERASSRCGTPTFGSKLRLSTVQEALTRFGGGVARARNAISRSSSTPTGRLLPPPTLKPSVTVSSSGSSVLKKKSKPSPLSVPPQHTISDGMPQTPISANETHWPKFFPRRLSLANLRSPSQSASRTPPPPLPTVMVRQQSPFSATSLSPTASRFGMKRRASNAQVMPSLHKSPSIPESPTITSRTHVDSCSNRNSNPRSPAASIKEMVSSIPRRSSNAQLSNPSHWRKRSGTIVGPQQSTSIQASSETSTSNQQPNIGCPTTPSSASSRSYFSSVGSRTQSRTTSPINAAGLQLEQIGQSGYSDTGTKLSFLSSRPSSLSSSQGLGLDDNHFVSDFRTVRPGTIASQIEETA</sequence>
<dbReference type="InterPro" id="IPR036388">
    <property type="entry name" value="WH-like_DNA-bd_sf"/>
</dbReference>
<organism evidence="6 7">
    <name type="scientific">Crepidotus variabilis</name>
    <dbReference type="NCBI Taxonomy" id="179855"/>
    <lineage>
        <taxon>Eukaryota</taxon>
        <taxon>Fungi</taxon>
        <taxon>Dikarya</taxon>
        <taxon>Basidiomycota</taxon>
        <taxon>Agaricomycotina</taxon>
        <taxon>Agaricomycetes</taxon>
        <taxon>Agaricomycetidae</taxon>
        <taxon>Agaricales</taxon>
        <taxon>Agaricineae</taxon>
        <taxon>Crepidotaceae</taxon>
        <taxon>Crepidotus</taxon>
    </lineage>
</organism>
<feature type="compositionally biased region" description="Polar residues" evidence="4">
    <location>
        <begin position="42"/>
        <end position="54"/>
    </location>
</feature>
<feature type="compositionally biased region" description="Polar residues" evidence="4">
    <location>
        <begin position="952"/>
        <end position="961"/>
    </location>
</feature>
<evidence type="ECO:0000256" key="3">
    <source>
        <dbReference type="ARBA" id="ARBA00022691"/>
    </source>
</evidence>
<feature type="compositionally biased region" description="Polar residues" evidence="4">
    <location>
        <begin position="886"/>
        <end position="898"/>
    </location>
</feature>
<feature type="compositionally biased region" description="Low complexity" evidence="4">
    <location>
        <begin position="938"/>
        <end position="951"/>
    </location>
</feature>
<evidence type="ECO:0000313" key="6">
    <source>
        <dbReference type="EMBL" id="KAF9531423.1"/>
    </source>
</evidence>
<evidence type="ECO:0000259" key="5">
    <source>
        <dbReference type="Pfam" id="PF00891"/>
    </source>
</evidence>
<dbReference type="SUPFAM" id="SSF53335">
    <property type="entry name" value="S-adenosyl-L-methionine-dependent methyltransferases"/>
    <property type="match status" value="1"/>
</dbReference>
<evidence type="ECO:0000313" key="7">
    <source>
        <dbReference type="Proteomes" id="UP000807306"/>
    </source>
</evidence>
<reference evidence="6" key="1">
    <citation type="submission" date="2020-11" db="EMBL/GenBank/DDBJ databases">
        <authorList>
            <consortium name="DOE Joint Genome Institute"/>
            <person name="Ahrendt S."/>
            <person name="Riley R."/>
            <person name="Andreopoulos W."/>
            <person name="Labutti K."/>
            <person name="Pangilinan J."/>
            <person name="Ruiz-Duenas F.J."/>
            <person name="Barrasa J.M."/>
            <person name="Sanchez-Garcia M."/>
            <person name="Camarero S."/>
            <person name="Miyauchi S."/>
            <person name="Serrano A."/>
            <person name="Linde D."/>
            <person name="Babiker R."/>
            <person name="Drula E."/>
            <person name="Ayuso-Fernandez I."/>
            <person name="Pacheco R."/>
            <person name="Padilla G."/>
            <person name="Ferreira P."/>
            <person name="Barriuso J."/>
            <person name="Kellner H."/>
            <person name="Castanera R."/>
            <person name="Alfaro M."/>
            <person name="Ramirez L."/>
            <person name="Pisabarro A.G."/>
            <person name="Kuo A."/>
            <person name="Tritt A."/>
            <person name="Lipzen A."/>
            <person name="He G."/>
            <person name="Yan M."/>
            <person name="Ng V."/>
            <person name="Cullen D."/>
            <person name="Martin F."/>
            <person name="Rosso M.-N."/>
            <person name="Henrissat B."/>
            <person name="Hibbett D."/>
            <person name="Martinez A.T."/>
            <person name="Grigoriev I.V."/>
        </authorList>
    </citation>
    <scope>NUCLEOTIDE SEQUENCE</scope>
    <source>
        <strain evidence="6">CBS 506.95</strain>
    </source>
</reference>
<evidence type="ECO:0000256" key="2">
    <source>
        <dbReference type="ARBA" id="ARBA00022679"/>
    </source>
</evidence>
<dbReference type="Gene3D" id="3.40.50.150">
    <property type="entry name" value="Vaccinia Virus protein VP39"/>
    <property type="match status" value="1"/>
</dbReference>
<dbReference type="InterPro" id="IPR016461">
    <property type="entry name" value="COMT-like"/>
</dbReference>
<feature type="compositionally biased region" description="Low complexity" evidence="4">
    <location>
        <begin position="865"/>
        <end position="877"/>
    </location>
</feature>
<dbReference type="SUPFAM" id="SSF46785">
    <property type="entry name" value="Winged helix' DNA-binding domain"/>
    <property type="match status" value="1"/>
</dbReference>